<feature type="domain" description="Glycosyltransferase 2-like" evidence="3">
    <location>
        <begin position="9"/>
        <end position="123"/>
    </location>
</feature>
<accession>A0A2H0BY42</accession>
<feature type="transmembrane region" description="Helical" evidence="2">
    <location>
        <begin position="246"/>
        <end position="271"/>
    </location>
</feature>
<dbReference type="GO" id="GO:0016740">
    <property type="term" value="F:transferase activity"/>
    <property type="evidence" value="ECO:0007669"/>
    <property type="project" value="UniProtKB-KW"/>
</dbReference>
<evidence type="ECO:0000313" key="5">
    <source>
        <dbReference type="EMBL" id="PIP61950.1"/>
    </source>
</evidence>
<dbReference type="AlphaFoldDB" id="A0A2H0BY42"/>
<dbReference type="InterPro" id="IPR027791">
    <property type="entry name" value="Galactosyl_T_C"/>
</dbReference>
<dbReference type="Pfam" id="PF02709">
    <property type="entry name" value="Glyco_transf_7C"/>
    <property type="match status" value="1"/>
</dbReference>
<gene>
    <name evidence="5" type="ORF">COW99_01860</name>
</gene>
<comment type="caution">
    <text evidence="5">The sequence shown here is derived from an EMBL/GenBank/DDBJ whole genome shotgun (WGS) entry which is preliminary data.</text>
</comment>
<dbReference type="PANTHER" id="PTHR22916">
    <property type="entry name" value="GLYCOSYLTRANSFERASE"/>
    <property type="match status" value="1"/>
</dbReference>
<dbReference type="Pfam" id="PF00535">
    <property type="entry name" value="Glycos_transf_2"/>
    <property type="match status" value="1"/>
</dbReference>
<keyword evidence="1 5" id="KW-0808">Transferase</keyword>
<dbReference type="SUPFAM" id="SSF53448">
    <property type="entry name" value="Nucleotide-diphospho-sugar transferases"/>
    <property type="match status" value="1"/>
</dbReference>
<protein>
    <submittedName>
        <fullName evidence="5">Glycosyl transferase</fullName>
    </submittedName>
</protein>
<evidence type="ECO:0000313" key="6">
    <source>
        <dbReference type="Proteomes" id="UP000231246"/>
    </source>
</evidence>
<keyword evidence="2" id="KW-1133">Transmembrane helix</keyword>
<sequence>MAMKKPLVSVIIPAWNSAAFIVACLESLKKQTYKNMEIIVVDNNSSDDTVKLAKDYTDKVYRRGPERSAQVNYGARMAKGKYLYRVDSDFVLEPAVITQCVQMCEKENLDGIAVHNTSAEGLGFWAEVRKYERNTYIDDNLIVAVRFFTKESWKKINGFDETLYGPEDYDFHNRFVSAGFKWGRIEAIERHLGEPKSISDIWSKHYFYGKHMVAYFRKHPKLAAQQFNPVRGSYLRHLEILLTHPVIFVGLVVMTVVKFTAGGLGFVVNLIKFIL</sequence>
<evidence type="ECO:0000259" key="3">
    <source>
        <dbReference type="Pfam" id="PF00535"/>
    </source>
</evidence>
<dbReference type="PROSITE" id="PS51257">
    <property type="entry name" value="PROKAR_LIPOPROTEIN"/>
    <property type="match status" value="1"/>
</dbReference>
<proteinExistence type="predicted"/>
<feature type="domain" description="Galactosyltransferase C-terminal" evidence="4">
    <location>
        <begin position="145"/>
        <end position="189"/>
    </location>
</feature>
<dbReference type="Proteomes" id="UP000231246">
    <property type="component" value="Unassembled WGS sequence"/>
</dbReference>
<dbReference type="InterPro" id="IPR029044">
    <property type="entry name" value="Nucleotide-diphossugar_trans"/>
</dbReference>
<reference evidence="5 6" key="1">
    <citation type="submission" date="2017-09" db="EMBL/GenBank/DDBJ databases">
        <title>Depth-based differentiation of microbial function through sediment-hosted aquifers and enrichment of novel symbionts in the deep terrestrial subsurface.</title>
        <authorList>
            <person name="Probst A.J."/>
            <person name="Ladd B."/>
            <person name="Jarett J.K."/>
            <person name="Geller-Mcgrath D.E."/>
            <person name="Sieber C.M."/>
            <person name="Emerson J.B."/>
            <person name="Anantharaman K."/>
            <person name="Thomas B.C."/>
            <person name="Malmstrom R."/>
            <person name="Stieglmeier M."/>
            <person name="Klingl A."/>
            <person name="Woyke T."/>
            <person name="Ryan C.M."/>
            <person name="Banfield J.F."/>
        </authorList>
    </citation>
    <scope>NUCLEOTIDE SEQUENCE [LARGE SCALE GENOMIC DNA]</scope>
    <source>
        <strain evidence="5">CG22_combo_CG10-13_8_21_14_all_38_20</strain>
    </source>
</reference>
<dbReference type="PANTHER" id="PTHR22916:SF64">
    <property type="entry name" value="TRANSFERASE, PUTATIVE-RELATED"/>
    <property type="match status" value="1"/>
</dbReference>
<evidence type="ECO:0000256" key="2">
    <source>
        <dbReference type="SAM" id="Phobius"/>
    </source>
</evidence>
<keyword evidence="2" id="KW-0812">Transmembrane</keyword>
<dbReference type="EMBL" id="PCTA01000010">
    <property type="protein sequence ID" value="PIP61950.1"/>
    <property type="molecule type" value="Genomic_DNA"/>
</dbReference>
<dbReference type="Gene3D" id="3.90.550.10">
    <property type="entry name" value="Spore Coat Polysaccharide Biosynthesis Protein SpsA, Chain A"/>
    <property type="match status" value="1"/>
</dbReference>
<evidence type="ECO:0000256" key="1">
    <source>
        <dbReference type="ARBA" id="ARBA00022679"/>
    </source>
</evidence>
<name>A0A2H0BY42_9BACT</name>
<dbReference type="InterPro" id="IPR001173">
    <property type="entry name" value="Glyco_trans_2-like"/>
</dbReference>
<keyword evidence="2" id="KW-0472">Membrane</keyword>
<evidence type="ECO:0000259" key="4">
    <source>
        <dbReference type="Pfam" id="PF02709"/>
    </source>
</evidence>
<organism evidence="5 6">
    <name type="scientific">Candidatus Roizmanbacteria bacterium CG22_combo_CG10-13_8_21_14_all_38_20</name>
    <dbReference type="NCBI Taxonomy" id="1974862"/>
    <lineage>
        <taxon>Bacteria</taxon>
        <taxon>Candidatus Roizmaniibacteriota</taxon>
    </lineage>
</organism>